<evidence type="ECO:0000256" key="6">
    <source>
        <dbReference type="ARBA" id="ARBA00022927"/>
    </source>
</evidence>
<keyword evidence="5" id="KW-0812">Transmembrane</keyword>
<feature type="domain" description="POTRA" evidence="9">
    <location>
        <begin position="96"/>
        <end position="171"/>
    </location>
</feature>
<dbReference type="GO" id="GO:0009279">
    <property type="term" value="C:cell outer membrane"/>
    <property type="evidence" value="ECO:0007669"/>
    <property type="project" value="UniProtKB-SubCell"/>
</dbReference>
<dbReference type="Pfam" id="PF03865">
    <property type="entry name" value="ShlB"/>
    <property type="match status" value="1"/>
</dbReference>
<dbReference type="InterPro" id="IPR005565">
    <property type="entry name" value="Hemolysn_activator_HlyB_C"/>
</dbReference>
<reference evidence="10" key="2">
    <citation type="submission" date="2020-09" db="EMBL/GenBank/DDBJ databases">
        <authorList>
            <person name="Sun Q."/>
            <person name="Zhou Y."/>
        </authorList>
    </citation>
    <scope>NUCLEOTIDE SEQUENCE</scope>
    <source>
        <strain evidence="10">CGMCC 1.15322</strain>
    </source>
</reference>
<evidence type="ECO:0000256" key="3">
    <source>
        <dbReference type="ARBA" id="ARBA00022448"/>
    </source>
</evidence>
<keyword evidence="3" id="KW-0813">Transport</keyword>
<dbReference type="GO" id="GO:0008320">
    <property type="term" value="F:protein transmembrane transporter activity"/>
    <property type="evidence" value="ECO:0007669"/>
    <property type="project" value="TreeGrafter"/>
</dbReference>
<dbReference type="PROSITE" id="PS51779">
    <property type="entry name" value="POTRA"/>
    <property type="match status" value="1"/>
</dbReference>
<evidence type="ECO:0000313" key="11">
    <source>
        <dbReference type="Proteomes" id="UP000620596"/>
    </source>
</evidence>
<reference evidence="10" key="1">
    <citation type="journal article" date="2014" name="Int. J. Syst. Evol. Microbiol.">
        <title>Complete genome sequence of Corynebacterium casei LMG S-19264T (=DSM 44701T), isolated from a smear-ripened cheese.</title>
        <authorList>
            <consortium name="US DOE Joint Genome Institute (JGI-PGF)"/>
            <person name="Walter F."/>
            <person name="Albersmeier A."/>
            <person name="Kalinowski J."/>
            <person name="Ruckert C."/>
        </authorList>
    </citation>
    <scope>NUCLEOTIDE SEQUENCE</scope>
    <source>
        <strain evidence="10">CGMCC 1.15322</strain>
    </source>
</reference>
<name>A0A916SCK6_9BURK</name>
<dbReference type="Gene3D" id="2.40.160.50">
    <property type="entry name" value="membrane protein fhac: a member of the omp85/tpsb transporter family"/>
    <property type="match status" value="1"/>
</dbReference>
<keyword evidence="11" id="KW-1185">Reference proteome</keyword>
<keyword evidence="8" id="KW-0998">Cell outer membrane</keyword>
<proteinExistence type="inferred from homology"/>
<evidence type="ECO:0000259" key="9">
    <source>
        <dbReference type="PROSITE" id="PS51779"/>
    </source>
</evidence>
<keyword evidence="6" id="KW-0653">Protein transport</keyword>
<dbReference type="Pfam" id="PF08479">
    <property type="entry name" value="POTRA_2"/>
    <property type="match status" value="1"/>
</dbReference>
<dbReference type="EMBL" id="BMIG01000003">
    <property type="protein sequence ID" value="GGA91273.1"/>
    <property type="molecule type" value="Genomic_DNA"/>
</dbReference>
<keyword evidence="7" id="KW-0472">Membrane</keyword>
<protein>
    <submittedName>
        <fullName evidence="10">Heme/hemopexin transporter protein HuxB</fullName>
    </submittedName>
</protein>
<keyword evidence="4" id="KW-1134">Transmembrane beta strand</keyword>
<evidence type="ECO:0000256" key="8">
    <source>
        <dbReference type="ARBA" id="ARBA00023237"/>
    </source>
</evidence>
<dbReference type="GO" id="GO:0046819">
    <property type="term" value="P:protein secretion by the type V secretion system"/>
    <property type="evidence" value="ECO:0007669"/>
    <property type="project" value="TreeGrafter"/>
</dbReference>
<dbReference type="RefSeq" id="WP_229676196.1">
    <property type="nucleotide sequence ID" value="NZ_BMIG01000003.1"/>
</dbReference>
<accession>A0A916SCK6</accession>
<dbReference type="InterPro" id="IPR051544">
    <property type="entry name" value="TPS_OM_transporter"/>
</dbReference>
<dbReference type="InterPro" id="IPR034746">
    <property type="entry name" value="POTRA"/>
</dbReference>
<dbReference type="Proteomes" id="UP000620596">
    <property type="component" value="Unassembled WGS sequence"/>
</dbReference>
<gene>
    <name evidence="10" type="primary">hxuB</name>
    <name evidence="10" type="ORF">GCM10011496_10200</name>
</gene>
<comment type="caution">
    <text evidence="10">The sequence shown here is derived from an EMBL/GenBank/DDBJ whole genome shotgun (WGS) entry which is preliminary data.</text>
</comment>
<comment type="subcellular location">
    <subcellularLocation>
        <location evidence="1">Cell outer membrane</location>
    </subcellularLocation>
</comment>
<comment type="similarity">
    <text evidence="2">Belongs to the TPS (TC 1.B.20) family.</text>
</comment>
<dbReference type="PANTHER" id="PTHR34597:SF1">
    <property type="entry name" value="HEME_HEMOPEXIN TRANSPORTER PROTEIN HUXB"/>
    <property type="match status" value="1"/>
</dbReference>
<evidence type="ECO:0000256" key="1">
    <source>
        <dbReference type="ARBA" id="ARBA00004442"/>
    </source>
</evidence>
<evidence type="ECO:0000256" key="2">
    <source>
        <dbReference type="ARBA" id="ARBA00009055"/>
    </source>
</evidence>
<dbReference type="Gene3D" id="3.10.20.310">
    <property type="entry name" value="membrane protein fhac"/>
    <property type="match status" value="1"/>
</dbReference>
<dbReference type="AlphaFoldDB" id="A0A916SCK6"/>
<evidence type="ECO:0000313" key="10">
    <source>
        <dbReference type="EMBL" id="GGA91273.1"/>
    </source>
</evidence>
<evidence type="ECO:0000256" key="4">
    <source>
        <dbReference type="ARBA" id="ARBA00022452"/>
    </source>
</evidence>
<organism evidence="10 11">
    <name type="scientific">Polaromonas eurypsychrophila</name>
    <dbReference type="NCBI Taxonomy" id="1614635"/>
    <lineage>
        <taxon>Bacteria</taxon>
        <taxon>Pseudomonadati</taxon>
        <taxon>Pseudomonadota</taxon>
        <taxon>Betaproteobacteria</taxon>
        <taxon>Burkholderiales</taxon>
        <taxon>Comamonadaceae</taxon>
        <taxon>Polaromonas</taxon>
    </lineage>
</organism>
<evidence type="ECO:0000256" key="7">
    <source>
        <dbReference type="ARBA" id="ARBA00023136"/>
    </source>
</evidence>
<sequence length="587" mass="62897">MKKMLPNLPSEIHFTRPRRRRVSDIFSAEGRLPVKIKLLPLALLALSQSLYAQQPPTAGSQMQQIPAAPVLQKAPPEIRIERGTAPVLPGVDEAKILVRSLRVTGAKAYTEADLIAITGFTPGTELTLTDLRGMASKITTHYAKNGYFVARAYLPAQQITDNAVTIEVSEGQYGKIILRNQTNLSDAQANRLLGGLNSGDPITNDPLEHRLLLLSDTPGVNVKSTLVPGAVPGSSDLIVDVTPGKRVSGSIDADNAGNRYTGEYRVGATVNLNNPLGLGDVASVRAVTTGSGLNYGRASYQVPFGKATAGVSYSRLEYELGKEFKPLQANGTAEVASIYGIYPLIRTRNDNLYVQLAYEARTFEDRVDSIPSVTDKRADVVLASLYGNHRDNLGGGGISAYSLTLSAGKLDIQTPAALAVDAASARSNGSYNKLSFTATRLQRVTNVVSLYASISGQVASKNLDSSEKMELGGMNGVRAYPVGEALGDQGYLVNLEARLLLPNTAQSYPGQVHLIGFVDGGSVTLHKNPWVAGDNQRNLGAYGVGASWGEPDNFLVRAYYARKLGNENAISAPDKSGRFWIQAIKYF</sequence>
<dbReference type="PANTHER" id="PTHR34597">
    <property type="entry name" value="SLR1661 PROTEIN"/>
    <property type="match status" value="1"/>
</dbReference>
<evidence type="ECO:0000256" key="5">
    <source>
        <dbReference type="ARBA" id="ARBA00022692"/>
    </source>
</evidence>
<dbReference type="InterPro" id="IPR013686">
    <property type="entry name" value="Polypept-transport_assoc_ShlB"/>
</dbReference>
<dbReference type="GO" id="GO:0098046">
    <property type="term" value="C:type V protein secretion system complex"/>
    <property type="evidence" value="ECO:0007669"/>
    <property type="project" value="TreeGrafter"/>
</dbReference>